<dbReference type="PANTHER" id="PTHR24305:SF166">
    <property type="entry name" value="CYTOCHROME P450 12A4, MITOCHONDRIAL-RELATED"/>
    <property type="match status" value="1"/>
</dbReference>
<name>H8GDC4_9PSEU</name>
<dbReference type="GO" id="GO:0004497">
    <property type="term" value="F:monooxygenase activity"/>
    <property type="evidence" value="ECO:0007669"/>
    <property type="project" value="InterPro"/>
</dbReference>
<evidence type="ECO:0000313" key="3">
    <source>
        <dbReference type="Proteomes" id="UP000004705"/>
    </source>
</evidence>
<dbReference type="GO" id="GO:0005506">
    <property type="term" value="F:iron ion binding"/>
    <property type="evidence" value="ECO:0007669"/>
    <property type="project" value="InterPro"/>
</dbReference>
<evidence type="ECO:0000256" key="1">
    <source>
        <dbReference type="ARBA" id="ARBA00010617"/>
    </source>
</evidence>
<dbReference type="InterPro" id="IPR036396">
    <property type="entry name" value="Cyt_P450_sf"/>
</dbReference>
<reference evidence="2 3" key="1">
    <citation type="journal article" date="2012" name="Stand. Genomic Sci.">
        <title>Genome sequence of the soil bacterium Saccharomonospora azurea type strain (NA-128(T)).</title>
        <authorList>
            <person name="Klenk H.P."/>
            <person name="Held B."/>
            <person name="Lucas S."/>
            <person name="Lapidus A."/>
            <person name="Copeland A."/>
            <person name="Hammon N."/>
            <person name="Pitluck S."/>
            <person name="Goodwin L.A."/>
            <person name="Han C."/>
            <person name="Tapia R."/>
            <person name="Brambilla E.M."/>
            <person name="Potter G."/>
            <person name="Land M."/>
            <person name="Ivanova N."/>
            <person name="Rohde M."/>
            <person name="Goker M."/>
            <person name="Detter J.C."/>
            <person name="Kyrpides N.C."/>
            <person name="Woyke T."/>
        </authorList>
    </citation>
    <scope>NUCLEOTIDE SEQUENCE [LARGE SCALE GENOMIC DNA]</scope>
    <source>
        <strain evidence="2 3">NA-128</strain>
    </source>
</reference>
<protein>
    <submittedName>
        <fullName evidence="2">Cytochrome P450</fullName>
    </submittedName>
</protein>
<dbReference type="HOGENOM" id="CLU_645029_0_0_11"/>
<gene>
    <name evidence="2" type="ORF">SacazDRAFT_03005</name>
</gene>
<sequence length="443" mass="49136">MTSRAGLLDTAGVVGGVVAPTLAVGVLNRRPRVMALADRLHLDRMALRVLQRLRARHGAGPVLLPVPGRRIAVLLEPDDVARVLDATPSPFSPAAWEKRRALEHFQPHAVLTTPMPQREPRRHYNEVVLEAGHAEHSLAERLRDVVAHEVGQLLGESDRLDWPRFERAWWRIVRRLVLGDQARDDTEVTDALAALRSRGNWAFLLPQAHERRRRFQQRLDEHLERAEPGSLAAVIARTPADDGVDPYGQVPHWLFAFDAAGMVSLRTLALLSVHPEHAATARKEIADGEAGLPFLRACVLDAVRLWPTTPVLLRESTTVTSWRGTTLPSNTLFFTFTPFFHRDRALVPFADRFAPDAWLDGRAGALPALVPFSDGPGRCPGENLVLLVTSTLLAELLRAGDYRLLAPTTLRSRTHAHDRLPATLDNFGLRFARTAQEASPSSP</sequence>
<dbReference type="Pfam" id="PF00067">
    <property type="entry name" value="p450"/>
    <property type="match status" value="1"/>
</dbReference>
<keyword evidence="3" id="KW-1185">Reference proteome</keyword>
<dbReference type="PANTHER" id="PTHR24305">
    <property type="entry name" value="CYTOCHROME P450"/>
    <property type="match status" value="1"/>
</dbReference>
<dbReference type="GO" id="GO:0016705">
    <property type="term" value="F:oxidoreductase activity, acting on paired donors, with incorporation or reduction of molecular oxygen"/>
    <property type="evidence" value="ECO:0007669"/>
    <property type="project" value="InterPro"/>
</dbReference>
<dbReference type="Proteomes" id="UP000004705">
    <property type="component" value="Chromosome"/>
</dbReference>
<dbReference type="InterPro" id="IPR001128">
    <property type="entry name" value="Cyt_P450"/>
</dbReference>
<accession>H8GDC4</accession>
<evidence type="ECO:0000313" key="2">
    <source>
        <dbReference type="EMBL" id="EHY89888.1"/>
    </source>
</evidence>
<dbReference type="OrthoDB" id="7376058at2"/>
<dbReference type="Gene3D" id="1.10.630.10">
    <property type="entry name" value="Cytochrome P450"/>
    <property type="match status" value="1"/>
</dbReference>
<dbReference type="SUPFAM" id="SSF48264">
    <property type="entry name" value="Cytochrome P450"/>
    <property type="match status" value="1"/>
</dbReference>
<organism evidence="2 3">
    <name type="scientific">Saccharomonospora azurea NA-128</name>
    <dbReference type="NCBI Taxonomy" id="882081"/>
    <lineage>
        <taxon>Bacteria</taxon>
        <taxon>Bacillati</taxon>
        <taxon>Actinomycetota</taxon>
        <taxon>Actinomycetes</taxon>
        <taxon>Pseudonocardiales</taxon>
        <taxon>Pseudonocardiaceae</taxon>
        <taxon>Saccharomonospora</taxon>
    </lineage>
</organism>
<dbReference type="GO" id="GO:0020037">
    <property type="term" value="F:heme binding"/>
    <property type="evidence" value="ECO:0007669"/>
    <property type="project" value="InterPro"/>
</dbReference>
<dbReference type="RefSeq" id="WP_005442927.1">
    <property type="nucleotide sequence ID" value="NZ_CM001466.1"/>
</dbReference>
<proteinExistence type="inferred from homology"/>
<dbReference type="AlphaFoldDB" id="H8GDC4"/>
<comment type="similarity">
    <text evidence="1">Belongs to the cytochrome P450 family.</text>
</comment>
<dbReference type="EMBL" id="CM001466">
    <property type="protein sequence ID" value="EHY89888.1"/>
    <property type="molecule type" value="Genomic_DNA"/>
</dbReference>
<dbReference type="InterPro" id="IPR050121">
    <property type="entry name" value="Cytochrome_P450_monoxygenase"/>
</dbReference>